<dbReference type="STRING" id="1458425.SRAA_0456"/>
<dbReference type="HAMAP" id="MF_00765">
    <property type="entry name" value="DarP"/>
    <property type="match status" value="1"/>
</dbReference>
<dbReference type="PANTHER" id="PTHR38101">
    <property type="entry name" value="UPF0307 PROTEIN YJGA"/>
    <property type="match status" value="1"/>
</dbReference>
<dbReference type="HOGENOM" id="CLU_106757_1_0_4"/>
<evidence type="ECO:0000256" key="1">
    <source>
        <dbReference type="ARBA" id="ARBA00022490"/>
    </source>
</evidence>
<dbReference type="EMBL" id="AP014568">
    <property type="protein sequence ID" value="BAO80310.1"/>
    <property type="molecule type" value="Genomic_DNA"/>
</dbReference>
<keyword evidence="3 5" id="KW-0699">rRNA-binding</keyword>
<keyword evidence="1 5" id="KW-0963">Cytoplasm</keyword>
<keyword evidence="4 5" id="KW-0694">RNA-binding</keyword>
<evidence type="ECO:0000313" key="7">
    <source>
        <dbReference type="EMBL" id="BAO80310.1"/>
    </source>
</evidence>
<accession>A0A060NHR5</accession>
<keyword evidence="8" id="KW-1185">Reference proteome</keyword>
<evidence type="ECO:0000313" key="8">
    <source>
        <dbReference type="Proteomes" id="UP000067461"/>
    </source>
</evidence>
<dbReference type="NCBIfam" id="NF003593">
    <property type="entry name" value="PRK05255.1-1"/>
    <property type="match status" value="1"/>
</dbReference>
<organism evidence="7 8">
    <name type="scientific">Serpentinimonas raichei</name>
    <dbReference type="NCBI Taxonomy" id="1458425"/>
    <lineage>
        <taxon>Bacteria</taxon>
        <taxon>Pseudomonadati</taxon>
        <taxon>Pseudomonadota</taxon>
        <taxon>Betaproteobacteria</taxon>
        <taxon>Burkholderiales</taxon>
        <taxon>Comamonadaceae</taxon>
        <taxon>Serpentinimonas</taxon>
    </lineage>
</organism>
<dbReference type="GO" id="GO:1902626">
    <property type="term" value="P:assembly of large subunit precursor of preribosome"/>
    <property type="evidence" value="ECO:0007669"/>
    <property type="project" value="UniProtKB-UniRule"/>
</dbReference>
<dbReference type="Gene3D" id="1.10.60.30">
    <property type="entry name" value="PSPTO4464-like domains"/>
    <property type="match status" value="2"/>
</dbReference>
<dbReference type="RefSeq" id="WP_045530711.1">
    <property type="nucleotide sequence ID" value="NZ_AP014568.1"/>
</dbReference>
<dbReference type="CDD" id="cd16331">
    <property type="entry name" value="YjgA-like"/>
    <property type="match status" value="1"/>
</dbReference>
<gene>
    <name evidence="5" type="primary">darP</name>
    <name evidence="7" type="ORF">SRAA_0456</name>
</gene>
<evidence type="ECO:0000256" key="5">
    <source>
        <dbReference type="HAMAP-Rule" id="MF_00765"/>
    </source>
</evidence>
<dbReference type="InterPro" id="IPR023153">
    <property type="entry name" value="DarP_sf"/>
</dbReference>
<dbReference type="InterPro" id="IPR006839">
    <property type="entry name" value="DarP"/>
</dbReference>
<evidence type="ECO:0000256" key="4">
    <source>
        <dbReference type="ARBA" id="ARBA00022884"/>
    </source>
</evidence>
<reference evidence="7 8" key="1">
    <citation type="journal article" date="2014" name="Nat. Commun.">
        <title>Physiological and genomic features of highly alkaliphilic hydrogen-utilizing Betaproteobacteria from a continental serpentinizing site.</title>
        <authorList>
            <person name="Suzuki S."/>
            <person name="Kuenen J.G."/>
            <person name="Schipper K."/>
            <person name="van der Velde S."/>
            <person name="Ishii S."/>
            <person name="Wu A."/>
            <person name="Sorokin D.Y."/>
            <person name="Tenney A."/>
            <person name="Meng X.Y."/>
            <person name="Morrill P.L."/>
            <person name="Kamagata Y."/>
            <person name="Muyzer G."/>
            <person name="Nealson K.H."/>
        </authorList>
    </citation>
    <scope>NUCLEOTIDE SEQUENCE [LARGE SCALE GENOMIC DNA]</scope>
    <source>
        <strain evidence="7 8">A1</strain>
    </source>
</reference>
<dbReference type="GO" id="GO:0019843">
    <property type="term" value="F:rRNA binding"/>
    <property type="evidence" value="ECO:0007669"/>
    <property type="project" value="UniProtKB-UniRule"/>
</dbReference>
<name>A0A060NHR5_9BURK</name>
<comment type="similarity">
    <text evidence="5">Belongs to the DarP family.</text>
</comment>
<evidence type="ECO:0000256" key="2">
    <source>
        <dbReference type="ARBA" id="ARBA00022517"/>
    </source>
</evidence>
<dbReference type="GO" id="GO:0043022">
    <property type="term" value="F:ribosome binding"/>
    <property type="evidence" value="ECO:0007669"/>
    <property type="project" value="UniProtKB-UniRule"/>
</dbReference>
<evidence type="ECO:0000256" key="6">
    <source>
        <dbReference type="SAM" id="MobiDB-lite"/>
    </source>
</evidence>
<comment type="function">
    <text evidence="5">Member of a network of 50S ribosomal subunit biogenesis factors which assembles along the 30S-50S interface, preventing incorrect 23S rRNA structures from forming. Promotes peptidyl transferase center (PTC) maturation.</text>
</comment>
<dbReference type="Pfam" id="PF04751">
    <property type="entry name" value="DarP"/>
    <property type="match status" value="1"/>
</dbReference>
<dbReference type="KEGG" id="cbaa:SRAA_0456"/>
<dbReference type="OrthoDB" id="5293604at2"/>
<dbReference type="GO" id="GO:0005829">
    <property type="term" value="C:cytosol"/>
    <property type="evidence" value="ECO:0007669"/>
    <property type="project" value="TreeGrafter"/>
</dbReference>
<proteinExistence type="inferred from homology"/>
<dbReference type="Proteomes" id="UP000067461">
    <property type="component" value="Chromosome"/>
</dbReference>
<dbReference type="AlphaFoldDB" id="A0A060NHR5"/>
<comment type="subcellular location">
    <subcellularLocation>
        <location evidence="5">Cytoplasm</location>
    </subcellularLocation>
    <text evidence="5">Associates with late stage pre-50S ribosomal subunits.</text>
</comment>
<sequence length="233" mass="25825">MARKPTKGYYVKGHFVAEGSELDHELKRELKGDTETSRTDLKKHSEHLQQLGEQLLSLRSGLLDRLALPSGLLDALAAAQRITDFEGRRRQIQYIGKLMRRLDSATVQAVEQALAEQHHGSAADTLRLHQAELWRTRLLADDEALNAWLQIAPQTDLQHLRTLIRQARKDAQAQAGAERSGQAVRHSKSFREIYQLLRAGLEPPEDGSAAGSDAQALAHRSSSTPPAQPLEAA</sequence>
<dbReference type="SUPFAM" id="SSF158710">
    <property type="entry name" value="PSPTO4464-like"/>
    <property type="match status" value="1"/>
</dbReference>
<dbReference type="PANTHER" id="PTHR38101:SF1">
    <property type="entry name" value="UPF0307 PROTEIN YJGA"/>
    <property type="match status" value="1"/>
</dbReference>
<keyword evidence="2 5" id="KW-0690">Ribosome biogenesis</keyword>
<feature type="region of interest" description="Disordered" evidence="6">
    <location>
        <begin position="201"/>
        <end position="233"/>
    </location>
</feature>
<protein>
    <recommendedName>
        <fullName evidence="5">Dual-action ribosomal maturation protein DarP</fullName>
    </recommendedName>
    <alternativeName>
        <fullName evidence="5">Large ribosomal subunit assembly factor DarP</fullName>
    </alternativeName>
</protein>
<evidence type="ECO:0000256" key="3">
    <source>
        <dbReference type="ARBA" id="ARBA00022730"/>
    </source>
</evidence>